<organism evidence="2 3">
    <name type="scientific">Oryzias melastigma</name>
    <name type="common">Marine medaka</name>
    <dbReference type="NCBI Taxonomy" id="30732"/>
    <lineage>
        <taxon>Eukaryota</taxon>
        <taxon>Metazoa</taxon>
        <taxon>Chordata</taxon>
        <taxon>Craniata</taxon>
        <taxon>Vertebrata</taxon>
        <taxon>Euteleostomi</taxon>
        <taxon>Actinopterygii</taxon>
        <taxon>Neopterygii</taxon>
        <taxon>Teleostei</taxon>
        <taxon>Neoteleostei</taxon>
        <taxon>Acanthomorphata</taxon>
        <taxon>Ovalentaria</taxon>
        <taxon>Atherinomorphae</taxon>
        <taxon>Beloniformes</taxon>
        <taxon>Adrianichthyidae</taxon>
        <taxon>Oryziinae</taxon>
        <taxon>Oryzias</taxon>
    </lineage>
</organism>
<proteinExistence type="predicted"/>
<evidence type="ECO:0000313" key="2">
    <source>
        <dbReference type="EMBL" id="KAF6726410.1"/>
    </source>
</evidence>
<gene>
    <name evidence="2" type="ORF">FQA47_015657</name>
</gene>
<sequence>MDHTNTKFKDYISSFILIVSDPTEAMIQTQRGSCGASGRRKHVQKHSPQHQLYTVIKAFSVVLTESPAISPSASLSADQSGAQSSKAPFLTGFLVPSGFSAAVKRTENGGKKIIAQSLNATIRSRRQGGSRGSEQHRSSRAD</sequence>
<dbReference type="Proteomes" id="UP000646548">
    <property type="component" value="Unassembled WGS sequence"/>
</dbReference>
<evidence type="ECO:0000256" key="1">
    <source>
        <dbReference type="SAM" id="MobiDB-lite"/>
    </source>
</evidence>
<feature type="region of interest" description="Disordered" evidence="1">
    <location>
        <begin position="114"/>
        <end position="142"/>
    </location>
</feature>
<reference evidence="2" key="1">
    <citation type="journal article" name="BMC Genomics">
        <title>Long-read sequencing and de novo genome assembly of marine medaka (Oryzias melastigma).</title>
        <authorList>
            <person name="Liang P."/>
            <person name="Saqib H.S.A."/>
            <person name="Ni X."/>
            <person name="Shen Y."/>
        </authorList>
    </citation>
    <scope>NUCLEOTIDE SEQUENCE</scope>
    <source>
        <strain evidence="2">Bigg-433</strain>
    </source>
</reference>
<dbReference type="EMBL" id="WKFB01000334">
    <property type="protein sequence ID" value="KAF6726410.1"/>
    <property type="molecule type" value="Genomic_DNA"/>
</dbReference>
<dbReference type="AlphaFoldDB" id="A0A834F6B5"/>
<evidence type="ECO:0000313" key="3">
    <source>
        <dbReference type="Proteomes" id="UP000646548"/>
    </source>
</evidence>
<protein>
    <submittedName>
        <fullName evidence="2">Uncharacterized protein</fullName>
    </submittedName>
</protein>
<name>A0A834F6B5_ORYME</name>
<accession>A0A834F6B5</accession>
<comment type="caution">
    <text evidence="2">The sequence shown here is derived from an EMBL/GenBank/DDBJ whole genome shotgun (WGS) entry which is preliminary data.</text>
</comment>
<feature type="compositionally biased region" description="Basic and acidic residues" evidence="1">
    <location>
        <begin position="133"/>
        <end position="142"/>
    </location>
</feature>